<evidence type="ECO:0000256" key="2">
    <source>
        <dbReference type="ARBA" id="ARBA00004201"/>
    </source>
</evidence>
<keyword evidence="5" id="KW-0694">RNA-binding</keyword>
<gene>
    <name evidence="8" type="ORF">AALO_G00075770</name>
</gene>
<evidence type="ECO:0008006" key="10">
    <source>
        <dbReference type="Google" id="ProtNLM"/>
    </source>
</evidence>
<keyword evidence="6" id="KW-0539">Nucleus</keyword>
<feature type="compositionally biased region" description="Acidic residues" evidence="7">
    <location>
        <begin position="322"/>
        <end position="338"/>
    </location>
</feature>
<evidence type="ECO:0000256" key="1">
    <source>
        <dbReference type="ARBA" id="ARBA00004123"/>
    </source>
</evidence>
<evidence type="ECO:0000313" key="8">
    <source>
        <dbReference type="EMBL" id="KAG5279254.1"/>
    </source>
</evidence>
<evidence type="ECO:0000256" key="7">
    <source>
        <dbReference type="SAM" id="MobiDB-lite"/>
    </source>
</evidence>
<dbReference type="PANTHER" id="PTHR16135">
    <property type="entry name" value="REPRESSOR OF YIELD OF DENV PROTEIN"/>
    <property type="match status" value="1"/>
</dbReference>
<dbReference type="Proteomes" id="UP000823561">
    <property type="component" value="Chromosome 6"/>
</dbReference>
<evidence type="ECO:0000256" key="3">
    <source>
        <dbReference type="ARBA" id="ARBA00005469"/>
    </source>
</evidence>
<feature type="compositionally biased region" description="Polar residues" evidence="7">
    <location>
        <begin position="88"/>
        <end position="97"/>
    </location>
</feature>
<feature type="region of interest" description="Disordered" evidence="7">
    <location>
        <begin position="322"/>
        <end position="347"/>
    </location>
</feature>
<feature type="compositionally biased region" description="Basic and acidic residues" evidence="7">
    <location>
        <begin position="99"/>
        <end position="124"/>
    </location>
</feature>
<feature type="region of interest" description="Disordered" evidence="7">
    <location>
        <begin position="80"/>
        <end position="124"/>
    </location>
</feature>
<keyword evidence="9" id="KW-1185">Reference proteome</keyword>
<dbReference type="GO" id="GO:1990825">
    <property type="term" value="F:sequence-specific mRNA binding"/>
    <property type="evidence" value="ECO:0007669"/>
    <property type="project" value="TreeGrafter"/>
</dbReference>
<comment type="similarity">
    <text evidence="3">Belongs to the SHFL family.</text>
</comment>
<dbReference type="InterPro" id="IPR026795">
    <property type="entry name" value="SHFL"/>
</dbReference>
<comment type="subcellular location">
    <subcellularLocation>
        <location evidence="2">Cytoplasm</location>
        <location evidence="2">P-body</location>
    </subcellularLocation>
    <subcellularLocation>
        <location evidence="1">Nucleus</location>
    </subcellularLocation>
</comment>
<protein>
    <recommendedName>
        <fullName evidence="10">Shiftless antiviral inhibitor of ribosomal frameshifting protein</fullName>
    </recommendedName>
</protein>
<dbReference type="GO" id="GO:0045087">
    <property type="term" value="P:innate immune response"/>
    <property type="evidence" value="ECO:0007669"/>
    <property type="project" value="TreeGrafter"/>
</dbReference>
<sequence>MNRLQDEVELEISVRRLREKFHGKITIDKAALLMRRYGNDHRRIAMEIVLMKDRELDDEDRHDLKNDLIVKHVVEKLKAEEKNEARSQAHSSTSQAALKQDRSRKSGNKSKADKQPNEDKDIQELGERLRVLPLTQENVRMFDNAQRDLIPSVLHQFACERCDNDWWRRVAQRKTVSRCHKCKTKYDPVPEGKMWGIGEFHCPNCARTFRGFGRMDLGSPCYGCHSVITPTKILPPRRNVLGDGPRTKNPHRCLAEDCYNRQEPHVPGTECVHPRSRQQNRKPRVVNASATHISSGSTVNTCLSQGIILDLYDLVRDDLEDVIYEDTEEEEEDEEGGESDSSTGNIR</sequence>
<organism evidence="8 9">
    <name type="scientific">Alosa alosa</name>
    <name type="common">allis shad</name>
    <dbReference type="NCBI Taxonomy" id="278164"/>
    <lineage>
        <taxon>Eukaryota</taxon>
        <taxon>Metazoa</taxon>
        <taxon>Chordata</taxon>
        <taxon>Craniata</taxon>
        <taxon>Vertebrata</taxon>
        <taxon>Euteleostomi</taxon>
        <taxon>Actinopterygii</taxon>
        <taxon>Neopterygii</taxon>
        <taxon>Teleostei</taxon>
        <taxon>Clupei</taxon>
        <taxon>Clupeiformes</taxon>
        <taxon>Clupeoidei</taxon>
        <taxon>Clupeidae</taxon>
        <taxon>Alosa</taxon>
    </lineage>
</organism>
<keyword evidence="4" id="KW-0963">Cytoplasm</keyword>
<dbReference type="GO" id="GO:0075523">
    <property type="term" value="P:viral translational frameshifting"/>
    <property type="evidence" value="ECO:0007669"/>
    <property type="project" value="TreeGrafter"/>
</dbReference>
<evidence type="ECO:0000256" key="5">
    <source>
        <dbReference type="ARBA" id="ARBA00022884"/>
    </source>
</evidence>
<evidence type="ECO:0000256" key="4">
    <source>
        <dbReference type="ARBA" id="ARBA00022490"/>
    </source>
</evidence>
<dbReference type="GO" id="GO:0005634">
    <property type="term" value="C:nucleus"/>
    <property type="evidence" value="ECO:0007669"/>
    <property type="project" value="UniProtKB-SubCell"/>
</dbReference>
<comment type="caution">
    <text evidence="8">The sequence shown here is derived from an EMBL/GenBank/DDBJ whole genome shotgun (WGS) entry which is preliminary data.</text>
</comment>
<dbReference type="PANTHER" id="PTHR16135:SF2">
    <property type="entry name" value="SHIFTLESS ANTIVIRAL INHIBITOR OF RIBOSOMAL FRAMESHIFTING PROTEIN"/>
    <property type="match status" value="1"/>
</dbReference>
<dbReference type="GO" id="GO:0043022">
    <property type="term" value="F:ribosome binding"/>
    <property type="evidence" value="ECO:0007669"/>
    <property type="project" value="TreeGrafter"/>
</dbReference>
<accession>A0AAV6GWM7</accession>
<name>A0AAV6GWM7_9TELE</name>
<dbReference type="AlphaFoldDB" id="A0AAV6GWM7"/>
<dbReference type="Pfam" id="PF15135">
    <property type="entry name" value="UPF0515"/>
    <property type="match status" value="1"/>
</dbReference>
<dbReference type="GO" id="GO:0000932">
    <property type="term" value="C:P-body"/>
    <property type="evidence" value="ECO:0007669"/>
    <property type="project" value="UniProtKB-SubCell"/>
</dbReference>
<evidence type="ECO:0000313" key="9">
    <source>
        <dbReference type="Proteomes" id="UP000823561"/>
    </source>
</evidence>
<evidence type="ECO:0000256" key="6">
    <source>
        <dbReference type="ARBA" id="ARBA00023242"/>
    </source>
</evidence>
<reference evidence="8" key="1">
    <citation type="submission" date="2020-10" db="EMBL/GenBank/DDBJ databases">
        <title>Chromosome-scale genome assembly of the Allis shad, Alosa alosa.</title>
        <authorList>
            <person name="Margot Z."/>
            <person name="Christophe K."/>
            <person name="Cabau C."/>
            <person name="Louis A."/>
            <person name="Berthelot C."/>
            <person name="Parey E."/>
            <person name="Roest Crollius H."/>
            <person name="Montfort J."/>
            <person name="Robinson-Rechavi M."/>
            <person name="Bucao C."/>
            <person name="Bouchez O."/>
            <person name="Gislard M."/>
            <person name="Lluch J."/>
            <person name="Milhes M."/>
            <person name="Lampietro C."/>
            <person name="Lopez Roques C."/>
            <person name="Donnadieu C."/>
            <person name="Braasch I."/>
            <person name="Desvignes T."/>
            <person name="Postlethwait J."/>
            <person name="Bobe J."/>
            <person name="Guiguen Y."/>
        </authorList>
    </citation>
    <scope>NUCLEOTIDE SEQUENCE</scope>
    <source>
        <strain evidence="8">M-15738</strain>
        <tissue evidence="8">Blood</tissue>
    </source>
</reference>
<dbReference type="EMBL" id="JADWDJ010000006">
    <property type="protein sequence ID" value="KAG5279254.1"/>
    <property type="molecule type" value="Genomic_DNA"/>
</dbReference>
<proteinExistence type="inferred from homology"/>